<dbReference type="Pfam" id="PF14859">
    <property type="entry name" value="Colicin_M"/>
    <property type="match status" value="1"/>
</dbReference>
<accession>A0AAU8LEJ0</accession>
<evidence type="ECO:0000313" key="1">
    <source>
        <dbReference type="EMBL" id="XCN66825.1"/>
    </source>
</evidence>
<dbReference type="Gene3D" id="3.30.450.400">
    <property type="entry name" value="Colicin M, catalytic domain"/>
    <property type="match status" value="1"/>
</dbReference>
<dbReference type="RefSeq" id="WP_024694426.1">
    <property type="nucleotide sequence ID" value="NZ_CP159362.1"/>
</dbReference>
<protein>
    <submittedName>
        <fullName evidence="1">Lipid II-degrading bacteriocin</fullName>
    </submittedName>
</protein>
<reference evidence="1" key="2">
    <citation type="submission" date="2024-07" db="EMBL/GenBank/DDBJ databases">
        <title>A complete genome sequence for Pseudomonas syringae CC1417.</title>
        <authorList>
            <person name="Baltrus D.A."/>
        </authorList>
    </citation>
    <scope>NUCLEOTIDE SEQUENCE</scope>
    <source>
        <strain evidence="1">CC1417</strain>
    </source>
</reference>
<dbReference type="GO" id="GO:0042742">
    <property type="term" value="P:defense response to bacterium"/>
    <property type="evidence" value="ECO:0007669"/>
    <property type="project" value="InterPro"/>
</dbReference>
<proteinExistence type="predicted"/>
<name>A0AAU8LEJ0_PSESX</name>
<dbReference type="Gene3D" id="1.10.150.880">
    <property type="match status" value="1"/>
</dbReference>
<dbReference type="InterPro" id="IPR028056">
    <property type="entry name" value="Colicin_M"/>
</dbReference>
<dbReference type="EMBL" id="CP159362">
    <property type="protein sequence ID" value="XCN66825.1"/>
    <property type="molecule type" value="Genomic_DNA"/>
</dbReference>
<reference evidence="1" key="1">
    <citation type="journal article" date="2014" name="Genome Announc.">
        <title>Draft Genome Sequences of a Phylogenetically Diverse Suite of Pseudomonas syringae Strains from Multiple Source Populations.</title>
        <authorList>
            <person name="Baltrus D.A."/>
            <person name="Yourstone S."/>
            <person name="Lind A."/>
            <person name="Guilbaud C."/>
            <person name="Sands D.C."/>
            <person name="Jones C.D."/>
            <person name="Morris C.E."/>
            <person name="Dangl J.L."/>
        </authorList>
    </citation>
    <scope>NUCLEOTIDE SEQUENCE</scope>
    <source>
        <strain evidence="1">CC1417</strain>
    </source>
</reference>
<organism evidence="1">
    <name type="scientific">Pseudomonas syringae CC1417</name>
    <dbReference type="NCBI Taxonomy" id="1357272"/>
    <lineage>
        <taxon>Bacteria</taxon>
        <taxon>Pseudomonadati</taxon>
        <taxon>Pseudomonadota</taxon>
        <taxon>Gammaproteobacteria</taxon>
        <taxon>Pseudomonadales</taxon>
        <taxon>Pseudomonadaceae</taxon>
        <taxon>Pseudomonas</taxon>
        <taxon>Pseudomonas syringae</taxon>
    </lineage>
</organism>
<sequence>MPIELPPTYISPYPETAVGGNGAFRGQDLSSGQSFPPGMQNPVATVLLQQGDMWCSPNCLAMFQDQTARDKFGIQSKVALKTLAAADQRVAEGRELRSSFNEIATDIGRSQQINEYIIKYPQPNRVFSGGMMTPFHALAHGMFGLGAPVSFPIQNVGLNVDIRSIPDVMNSIQVARPVGRSSLDVSFAYDVGKDTTSSWLTLGNITLRLVGEIDKSSSGAWTFNGEIRAYNDVYDANPSNHRGWLGENLTSILSEFPFTSYQIEIPGSLPVTIGGN</sequence>
<dbReference type="AlphaFoldDB" id="A0AAU8LEJ0"/>
<gene>
    <name evidence="1" type="ORF">N011_20400</name>
</gene>